<evidence type="ECO:0000259" key="5">
    <source>
        <dbReference type="Pfam" id="PF00849"/>
    </source>
</evidence>
<comment type="caution">
    <text evidence="6">The sequence shown here is derived from an EMBL/GenBank/DDBJ whole genome shotgun (WGS) entry which is preliminary data.</text>
</comment>
<dbReference type="PANTHER" id="PTHR21600:SF87">
    <property type="entry name" value="RNA PSEUDOURIDYLATE SYNTHASE DOMAIN-CONTAINING PROTEIN 1"/>
    <property type="match status" value="1"/>
</dbReference>
<dbReference type="Pfam" id="PF00849">
    <property type="entry name" value="PseudoU_synth_2"/>
    <property type="match status" value="1"/>
</dbReference>
<evidence type="ECO:0000256" key="4">
    <source>
        <dbReference type="SAM" id="Phobius"/>
    </source>
</evidence>
<keyword evidence="7" id="KW-1185">Reference proteome</keyword>
<dbReference type="CDD" id="cd02869">
    <property type="entry name" value="PseudoU_synth_RluA_like"/>
    <property type="match status" value="1"/>
</dbReference>
<dbReference type="EMBL" id="CAUJNA010003079">
    <property type="protein sequence ID" value="CAJ1395192.1"/>
    <property type="molecule type" value="Genomic_DNA"/>
</dbReference>
<keyword evidence="3" id="KW-0175">Coiled coil</keyword>
<dbReference type="InterPro" id="IPR050188">
    <property type="entry name" value="RluA_PseudoU_synthase"/>
</dbReference>
<dbReference type="Gene3D" id="3.30.2350.10">
    <property type="entry name" value="Pseudouridine synthase"/>
    <property type="match status" value="1"/>
</dbReference>
<feature type="coiled-coil region" evidence="3">
    <location>
        <begin position="560"/>
        <end position="594"/>
    </location>
</feature>
<evidence type="ECO:0000313" key="6">
    <source>
        <dbReference type="EMBL" id="CAJ1395192.1"/>
    </source>
</evidence>
<dbReference type="Gene3D" id="1.25.40.10">
    <property type="entry name" value="Tetratricopeptide repeat domain"/>
    <property type="match status" value="2"/>
</dbReference>
<feature type="transmembrane region" description="Helical" evidence="4">
    <location>
        <begin position="690"/>
        <end position="711"/>
    </location>
</feature>
<dbReference type="InterPro" id="IPR011990">
    <property type="entry name" value="TPR-like_helical_dom_sf"/>
</dbReference>
<dbReference type="InterPro" id="IPR020103">
    <property type="entry name" value="PsdUridine_synth_cat_dom_sf"/>
</dbReference>
<dbReference type="InterPro" id="IPR002885">
    <property type="entry name" value="PPR_rpt"/>
</dbReference>
<keyword evidence="4" id="KW-0812">Transmembrane</keyword>
<dbReference type="PROSITE" id="PS51375">
    <property type="entry name" value="PPR"/>
    <property type="match status" value="1"/>
</dbReference>
<dbReference type="AlphaFoldDB" id="A0AA36IWB9"/>
<sequence>MDQAMAARALQWSSFGFSSAVSACEKASRWQAALVTLSSMDAVRMERDIFSSSAAISACAGAAKWEAGLALLAALQQQELSPVVITYNSVITACGNASQWVAALSLLQRMPMSLADDTTFHAASYACGEAGHWVEALQLLEEMQSRQLRASTVTLNTAITSCRWDLALHLLRATPHLADSISFSAACGACGAGRQWQWALELLEEALRRSMVTSQLWTSAISACESWPLALRLFRRMPPAFQAPENVMATISACTTSLAWDQALALLTPEAPGSQVGAVAAALMRLSRSAAARGVLAPFRRTWHAAHGRDPDLSAVPGLLAIGAGILAVQKPAGVATEAVLDQISQLLARDCSLVSRLDQPTSGVLPVVLDHADSAAASWFQATFASRLAEKEYFCLCEGFVGPVGTRACVDLPLATRHFEGGVLSEVAEASPRARDARTEYEVLRRMAQGEQEFALLRVHPVTGRTHQIRVHLAHLGHPLVGDRTYGASAANAPRLFLHCHQLSFEDLAGDTFRAVAPLPSELQDVLQMQRDENSAGRWKQLLYTGLAEDYNLEVEEIQRRHEREVWQLQERIREMQAEKANKVVEAEAEKEAPQEEEEKVPTVSGIIAGSFDAVEDVGELQARIHVLETQCATLQKRLNSRPIVYQTREAAPGRATRGAGSAGLLGLARDIVEQLLRNFTERLLKRDAFLWVFYAHLLILYAIAASCYAQTSSDVESKALRGVMKQD</sequence>
<evidence type="ECO:0000313" key="7">
    <source>
        <dbReference type="Proteomes" id="UP001178507"/>
    </source>
</evidence>
<evidence type="ECO:0000256" key="1">
    <source>
        <dbReference type="ARBA" id="ARBA00010876"/>
    </source>
</evidence>
<organism evidence="6 7">
    <name type="scientific">Effrenium voratum</name>
    <dbReference type="NCBI Taxonomy" id="2562239"/>
    <lineage>
        <taxon>Eukaryota</taxon>
        <taxon>Sar</taxon>
        <taxon>Alveolata</taxon>
        <taxon>Dinophyceae</taxon>
        <taxon>Suessiales</taxon>
        <taxon>Symbiodiniaceae</taxon>
        <taxon>Effrenium</taxon>
    </lineage>
</organism>
<gene>
    <name evidence="6" type="ORF">EVOR1521_LOCUS19661</name>
</gene>
<reference evidence="6" key="1">
    <citation type="submission" date="2023-08" db="EMBL/GenBank/DDBJ databases">
        <authorList>
            <person name="Chen Y."/>
            <person name="Shah S."/>
            <person name="Dougan E. K."/>
            <person name="Thang M."/>
            <person name="Chan C."/>
        </authorList>
    </citation>
    <scope>NUCLEOTIDE SEQUENCE</scope>
</reference>
<feature type="repeat" description="PPR" evidence="2">
    <location>
        <begin position="116"/>
        <end position="150"/>
    </location>
</feature>
<name>A0AA36IWB9_9DINO</name>
<dbReference type="NCBIfam" id="TIGR00756">
    <property type="entry name" value="PPR"/>
    <property type="match status" value="1"/>
</dbReference>
<accession>A0AA36IWB9</accession>
<dbReference type="GO" id="GO:0003723">
    <property type="term" value="F:RNA binding"/>
    <property type="evidence" value="ECO:0007669"/>
    <property type="project" value="InterPro"/>
</dbReference>
<keyword evidence="4" id="KW-1133">Transmembrane helix</keyword>
<comment type="similarity">
    <text evidence="1">Belongs to the pseudouridine synthase RluA family.</text>
</comment>
<dbReference type="PANTHER" id="PTHR21600">
    <property type="entry name" value="MITOCHONDRIAL RNA PSEUDOURIDINE SYNTHASE"/>
    <property type="match status" value="1"/>
</dbReference>
<dbReference type="GO" id="GO:0009982">
    <property type="term" value="F:pseudouridine synthase activity"/>
    <property type="evidence" value="ECO:0007669"/>
    <property type="project" value="InterPro"/>
</dbReference>
<keyword evidence="4" id="KW-0472">Membrane</keyword>
<proteinExistence type="inferred from homology"/>
<protein>
    <recommendedName>
        <fullName evidence="5">Pseudouridine synthase RsuA/RluA-like domain-containing protein</fullName>
    </recommendedName>
</protein>
<evidence type="ECO:0000256" key="2">
    <source>
        <dbReference type="PROSITE-ProRule" id="PRU00708"/>
    </source>
</evidence>
<dbReference type="SUPFAM" id="SSF55120">
    <property type="entry name" value="Pseudouridine synthase"/>
    <property type="match status" value="1"/>
</dbReference>
<dbReference type="Proteomes" id="UP001178507">
    <property type="component" value="Unassembled WGS sequence"/>
</dbReference>
<feature type="domain" description="Pseudouridine synthase RsuA/RluA-like" evidence="5">
    <location>
        <begin position="334"/>
        <end position="476"/>
    </location>
</feature>
<dbReference type="InterPro" id="IPR006145">
    <property type="entry name" value="PsdUridine_synth_RsuA/RluA"/>
</dbReference>
<dbReference type="Pfam" id="PF01535">
    <property type="entry name" value="PPR"/>
    <property type="match status" value="2"/>
</dbReference>
<dbReference type="GO" id="GO:0000455">
    <property type="term" value="P:enzyme-directed rRNA pseudouridine synthesis"/>
    <property type="evidence" value="ECO:0007669"/>
    <property type="project" value="TreeGrafter"/>
</dbReference>
<evidence type="ECO:0000256" key="3">
    <source>
        <dbReference type="SAM" id="Coils"/>
    </source>
</evidence>